<protein>
    <recommendedName>
        <fullName evidence="5">Sulfatase N-terminal domain-containing protein</fullName>
    </recommendedName>
</protein>
<feature type="domain" description="Sulfatase N-terminal" evidence="5">
    <location>
        <begin position="44"/>
        <end position="394"/>
    </location>
</feature>
<dbReference type="EMBL" id="LAZL01000004">
    <property type="protein sequence ID" value="KMT66408.1"/>
    <property type="molecule type" value="Genomic_DNA"/>
</dbReference>
<dbReference type="InterPro" id="IPR052701">
    <property type="entry name" value="GAG_Ulvan_Degrading_Sulfatases"/>
</dbReference>
<dbReference type="CDD" id="cd16145">
    <property type="entry name" value="ARS_like"/>
    <property type="match status" value="1"/>
</dbReference>
<dbReference type="PROSITE" id="PS51257">
    <property type="entry name" value="PROKAR_LIPOPROTEIN"/>
    <property type="match status" value="1"/>
</dbReference>
<dbReference type="PROSITE" id="PS00523">
    <property type="entry name" value="SULFATASE_1"/>
    <property type="match status" value="1"/>
</dbReference>
<evidence type="ECO:0000256" key="1">
    <source>
        <dbReference type="ARBA" id="ARBA00008779"/>
    </source>
</evidence>
<dbReference type="GO" id="GO:0016787">
    <property type="term" value="F:hydrolase activity"/>
    <property type="evidence" value="ECO:0007669"/>
    <property type="project" value="UniProtKB-KW"/>
</dbReference>
<dbReference type="InterPro" id="IPR024607">
    <property type="entry name" value="Sulfatase_CS"/>
</dbReference>
<evidence type="ECO:0000313" key="6">
    <source>
        <dbReference type="EMBL" id="KMT66408.1"/>
    </source>
</evidence>
<evidence type="ECO:0000256" key="2">
    <source>
        <dbReference type="ARBA" id="ARBA00022801"/>
    </source>
</evidence>
<dbReference type="SUPFAM" id="SSF53649">
    <property type="entry name" value="Alkaline phosphatase-like"/>
    <property type="match status" value="1"/>
</dbReference>
<keyword evidence="4" id="KW-0732">Signal</keyword>
<dbReference type="Proteomes" id="UP000037600">
    <property type="component" value="Unassembled WGS sequence"/>
</dbReference>
<proteinExistence type="inferred from homology"/>
<feature type="compositionally biased region" description="Polar residues" evidence="3">
    <location>
        <begin position="487"/>
        <end position="499"/>
    </location>
</feature>
<dbReference type="STRING" id="1513271.XM47_04080"/>
<evidence type="ECO:0000256" key="3">
    <source>
        <dbReference type="SAM" id="MobiDB-lite"/>
    </source>
</evidence>
<feature type="region of interest" description="Disordered" evidence="3">
    <location>
        <begin position="487"/>
        <end position="513"/>
    </location>
</feature>
<evidence type="ECO:0000256" key="4">
    <source>
        <dbReference type="SAM" id="SignalP"/>
    </source>
</evidence>
<dbReference type="InterPro" id="IPR017850">
    <property type="entry name" value="Alkaline_phosphatase_core_sf"/>
</dbReference>
<dbReference type="PATRIC" id="fig|1513271.3.peg.844"/>
<feature type="signal peptide" evidence="4">
    <location>
        <begin position="1"/>
        <end position="20"/>
    </location>
</feature>
<dbReference type="PANTHER" id="PTHR43751">
    <property type="entry name" value="SULFATASE"/>
    <property type="match status" value="1"/>
</dbReference>
<dbReference type="OrthoDB" id="9803751at2"/>
<reference evidence="6 7" key="1">
    <citation type="submission" date="2015-04" db="EMBL/GenBank/DDBJ databases">
        <title>Draft Genome Sequence of the Novel Agar-Digesting Marine Bacterium Q1.</title>
        <authorList>
            <person name="Li Y."/>
            <person name="Li D."/>
            <person name="Chen G."/>
            <person name="Du Z."/>
        </authorList>
    </citation>
    <scope>NUCLEOTIDE SEQUENCE [LARGE SCALE GENOMIC DNA]</scope>
    <source>
        <strain evidence="6 7">Q1</strain>
    </source>
</reference>
<keyword evidence="7" id="KW-1185">Reference proteome</keyword>
<feature type="chain" id="PRO_5005298900" description="Sulfatase N-terminal domain-containing protein" evidence="4">
    <location>
        <begin position="21"/>
        <end position="513"/>
    </location>
</feature>
<evidence type="ECO:0000313" key="7">
    <source>
        <dbReference type="Proteomes" id="UP000037600"/>
    </source>
</evidence>
<keyword evidence="2" id="KW-0378">Hydrolase</keyword>
<evidence type="ECO:0000259" key="5">
    <source>
        <dbReference type="Pfam" id="PF00884"/>
    </source>
</evidence>
<dbReference type="Gene3D" id="3.30.1120.10">
    <property type="match status" value="1"/>
</dbReference>
<dbReference type="RefSeq" id="WP_053084508.1">
    <property type="nucleotide sequence ID" value="NZ_KQ130483.1"/>
</dbReference>
<dbReference type="Pfam" id="PF00884">
    <property type="entry name" value="Sulfatase"/>
    <property type="match status" value="1"/>
</dbReference>
<accession>A0A0J8H068</accession>
<dbReference type="InterPro" id="IPR000917">
    <property type="entry name" value="Sulfatase_N"/>
</dbReference>
<name>A0A0J8H068_9ALTE</name>
<comment type="caution">
    <text evidence="6">The sequence shown here is derived from an EMBL/GenBank/DDBJ whole genome shotgun (WGS) entry which is preliminary data.</text>
</comment>
<dbReference type="AlphaFoldDB" id="A0A0J8H068"/>
<sequence length="513" mass="57199">MTFHQKWLKNATLSVAVLSAAVTLGCSQQAPSSIQVADKKSEKQNLIFVLADDMGYGDLSVNGQQSFTTPNLDQMANDGIRFTDFYAGSSVCAPSRSVLMTGQHQGHTRIRANLMNIKEAPGFKSEHLQPEDITIGDIFQQAGYTTGVIGKWGLGELNDSGHPNEQGFDYFYGYLNHIHAHNHFPDHLYRNKERVELKNEVIPSGCGYCYKFGFEGQITPLDKRVEYADDLIREESLQFIERNKDKPFFLMVSLVSPHANNEANDVDWAHGLEIPSYGKYANKDWPDTMKGYAAMIDHIDTTVGLLIDKVKSAGIEDKTIVMFSADNGPHQEAGGDPYFFKSSGQFRGMKRDLYEGGIRMPTLAWGGPVAKGVVSDHIGYFGDFMATASEMTGVALPADRDSVSFLPTLLGQDEAQKDHEYIYWEFYAHGSSQAVRMGQYKAVRLPMWTGPIEIYDLEKDPSETTNIAAQHPELVAKFAQIMTDNNEITESWQPDTKGTSPDRLRQQGKGFQP</sequence>
<organism evidence="6 7">
    <name type="scientific">Catenovulum maritimum</name>
    <dbReference type="NCBI Taxonomy" id="1513271"/>
    <lineage>
        <taxon>Bacteria</taxon>
        <taxon>Pseudomonadati</taxon>
        <taxon>Pseudomonadota</taxon>
        <taxon>Gammaproteobacteria</taxon>
        <taxon>Alteromonadales</taxon>
        <taxon>Alteromonadaceae</taxon>
        <taxon>Catenovulum</taxon>
    </lineage>
</organism>
<gene>
    <name evidence="6" type="ORF">XM47_04080</name>
</gene>
<dbReference type="PANTHER" id="PTHR43751:SF3">
    <property type="entry name" value="SULFATASE N-TERMINAL DOMAIN-CONTAINING PROTEIN"/>
    <property type="match status" value="1"/>
</dbReference>
<dbReference type="Gene3D" id="3.40.720.10">
    <property type="entry name" value="Alkaline Phosphatase, subunit A"/>
    <property type="match status" value="1"/>
</dbReference>
<comment type="similarity">
    <text evidence="1">Belongs to the sulfatase family.</text>
</comment>